<feature type="compositionally biased region" description="Low complexity" evidence="4">
    <location>
        <begin position="476"/>
        <end position="487"/>
    </location>
</feature>
<dbReference type="FunFam" id="1.10.10.10:FF:000146">
    <property type="entry name" value="PCI domain-containing protein 2 homolog"/>
    <property type="match status" value="1"/>
</dbReference>
<dbReference type="GO" id="GO:0016973">
    <property type="term" value="P:poly(A)+ mRNA export from nucleus"/>
    <property type="evidence" value="ECO:0007669"/>
    <property type="project" value="TreeGrafter"/>
</dbReference>
<protein>
    <recommendedName>
        <fullName evidence="3">PCI domain-containing protein 2 homolog</fullName>
    </recommendedName>
    <alternativeName>
        <fullName evidence="2">CSN12-like protein</fullName>
    </alternativeName>
</protein>
<dbReference type="InterPro" id="IPR036388">
    <property type="entry name" value="WH-like_DNA-bd_sf"/>
</dbReference>
<dbReference type="PROSITE" id="PS50250">
    <property type="entry name" value="PCI"/>
    <property type="match status" value="1"/>
</dbReference>
<dbReference type="Pfam" id="PF01399">
    <property type="entry name" value="PCI"/>
    <property type="match status" value="1"/>
</dbReference>
<feature type="domain" description="PCI" evidence="5">
    <location>
        <begin position="228"/>
        <end position="409"/>
    </location>
</feature>
<dbReference type="EMBL" id="JADBJN010000001">
    <property type="protein sequence ID" value="KAG5684488.1"/>
    <property type="molecule type" value="Genomic_DNA"/>
</dbReference>
<evidence type="ECO:0000256" key="4">
    <source>
        <dbReference type="SAM" id="MobiDB-lite"/>
    </source>
</evidence>
<evidence type="ECO:0000313" key="7">
    <source>
        <dbReference type="Proteomes" id="UP001107558"/>
    </source>
</evidence>
<dbReference type="AlphaFoldDB" id="A0A9J6CRC3"/>
<dbReference type="GO" id="GO:0003690">
    <property type="term" value="F:double-stranded DNA binding"/>
    <property type="evidence" value="ECO:0007669"/>
    <property type="project" value="InterPro"/>
</dbReference>
<dbReference type="GO" id="GO:0003723">
    <property type="term" value="F:RNA binding"/>
    <property type="evidence" value="ECO:0007669"/>
    <property type="project" value="InterPro"/>
</dbReference>
<reference evidence="6" key="1">
    <citation type="submission" date="2021-03" db="EMBL/GenBank/DDBJ databases">
        <title>Chromosome level genome of the anhydrobiotic midge Polypedilum vanderplanki.</title>
        <authorList>
            <person name="Yoshida Y."/>
            <person name="Kikawada T."/>
            <person name="Gusev O."/>
        </authorList>
    </citation>
    <scope>NUCLEOTIDE SEQUENCE</scope>
    <source>
        <strain evidence="6">NIAS01</strain>
        <tissue evidence="6">Whole body or cell culture</tissue>
    </source>
</reference>
<dbReference type="InterPro" id="IPR045114">
    <property type="entry name" value="Csn12-like"/>
</dbReference>
<sequence>MEFLQILFSIKYTDIRYILIHKMNLFQYLTTIERFWNNGEGTALARLINISGSHASNKSLHVENCESMIERHLEPPVDEVINTHLKTLYYLHETPPNYGDAYKCQMACVQAVVKLLEAIKEENWCLPIMYVTCLDLRLLALKCENTQQVAKRGHFMEKAAECLMLCFRVCTADNRTDERDTKRLGMLHLVNQMFKVYFRINKLHLCKPLILAIDRLPFKESFPLAQQITYKYFVGRKAMYDSDYKLSDEYLSFAFNHCLTKFWKNKRLILIYLVPVKMLLGHMPRKETMEKFKVPQFYELANALKQGNIRQFDDVMQKYEAFFIDTGIYIIVEKLKIIAYRNLFKKVYLILQTHQIDLQHFFTALQFVGEEDITMDETHCIVANLIAERKIKGYISYQHNKLVVSKKENPFPNLNIQEFYELTLLDESKSVQQKTAETLLIASKWEQENSIKMTDTNDFRGTNLPLTQAFMNLKEQQQQQQDQTDNQNRLKHDDEKKVENTQVNAERQQKSETPINKVFLIT</sequence>
<dbReference type="InterPro" id="IPR000717">
    <property type="entry name" value="PCI_dom"/>
</dbReference>
<dbReference type="GO" id="GO:0000973">
    <property type="term" value="P:post-transcriptional tethering of RNA polymerase II gene DNA at nuclear periphery"/>
    <property type="evidence" value="ECO:0007669"/>
    <property type="project" value="TreeGrafter"/>
</dbReference>
<dbReference type="PANTHER" id="PTHR12732:SF0">
    <property type="entry name" value="PCI DOMAIN-CONTAINING PROTEIN 2"/>
    <property type="match status" value="1"/>
</dbReference>
<dbReference type="Proteomes" id="UP001107558">
    <property type="component" value="Chromosome 1"/>
</dbReference>
<comment type="caution">
    <text evidence="6">The sequence shown here is derived from an EMBL/GenBank/DDBJ whole genome shotgun (WGS) entry which is preliminary data.</text>
</comment>
<evidence type="ECO:0000313" key="6">
    <source>
        <dbReference type="EMBL" id="KAG5684488.1"/>
    </source>
</evidence>
<dbReference type="GO" id="GO:0006368">
    <property type="term" value="P:transcription elongation by RNA polymerase II"/>
    <property type="evidence" value="ECO:0007669"/>
    <property type="project" value="TreeGrafter"/>
</dbReference>
<feature type="compositionally biased region" description="Basic and acidic residues" evidence="4">
    <location>
        <begin position="488"/>
        <end position="499"/>
    </location>
</feature>
<dbReference type="GO" id="GO:0070390">
    <property type="term" value="C:transcription export complex 2"/>
    <property type="evidence" value="ECO:0007669"/>
    <property type="project" value="TreeGrafter"/>
</dbReference>
<evidence type="ECO:0000259" key="5">
    <source>
        <dbReference type="PROSITE" id="PS50250"/>
    </source>
</evidence>
<dbReference type="PANTHER" id="PTHR12732">
    <property type="entry name" value="UNCHARACTERIZED PROTEASOME COMPONENT REGION PCI-CONTAINING"/>
    <property type="match status" value="1"/>
</dbReference>
<dbReference type="OrthoDB" id="10252687at2759"/>
<accession>A0A9J6CRC3</accession>
<proteinExistence type="inferred from homology"/>
<gene>
    <name evidence="6" type="ORF">PVAND_013720</name>
</gene>
<dbReference type="SMART" id="SM00753">
    <property type="entry name" value="PAM"/>
    <property type="match status" value="1"/>
</dbReference>
<organism evidence="6 7">
    <name type="scientific">Polypedilum vanderplanki</name>
    <name type="common">Sleeping chironomid midge</name>
    <dbReference type="NCBI Taxonomy" id="319348"/>
    <lineage>
        <taxon>Eukaryota</taxon>
        <taxon>Metazoa</taxon>
        <taxon>Ecdysozoa</taxon>
        <taxon>Arthropoda</taxon>
        <taxon>Hexapoda</taxon>
        <taxon>Insecta</taxon>
        <taxon>Pterygota</taxon>
        <taxon>Neoptera</taxon>
        <taxon>Endopterygota</taxon>
        <taxon>Diptera</taxon>
        <taxon>Nematocera</taxon>
        <taxon>Chironomoidea</taxon>
        <taxon>Chironomidae</taxon>
        <taxon>Chironominae</taxon>
        <taxon>Polypedilum</taxon>
        <taxon>Polypedilum</taxon>
    </lineage>
</organism>
<evidence type="ECO:0000256" key="2">
    <source>
        <dbReference type="ARBA" id="ARBA00033214"/>
    </source>
</evidence>
<evidence type="ECO:0000256" key="1">
    <source>
        <dbReference type="ARBA" id="ARBA00025771"/>
    </source>
</evidence>
<dbReference type="Gene3D" id="1.10.10.10">
    <property type="entry name" value="Winged helix-like DNA-binding domain superfamily/Winged helix DNA-binding domain"/>
    <property type="match status" value="1"/>
</dbReference>
<keyword evidence="7" id="KW-1185">Reference proteome</keyword>
<comment type="similarity">
    <text evidence="1">Belongs to the CSN12 family.</text>
</comment>
<feature type="compositionally biased region" description="Polar residues" evidence="4">
    <location>
        <begin position="500"/>
        <end position="514"/>
    </location>
</feature>
<feature type="region of interest" description="Disordered" evidence="4">
    <location>
        <begin position="475"/>
        <end position="515"/>
    </location>
</feature>
<evidence type="ECO:0000256" key="3">
    <source>
        <dbReference type="ARBA" id="ARBA00072421"/>
    </source>
</evidence>
<name>A0A9J6CRC3_POLVA</name>